<evidence type="ECO:0000313" key="1">
    <source>
        <dbReference type="EMBL" id="KAF2200283.1"/>
    </source>
</evidence>
<accession>A0A9P4JIX2</accession>
<dbReference type="Proteomes" id="UP000799536">
    <property type="component" value="Unassembled WGS sequence"/>
</dbReference>
<protein>
    <submittedName>
        <fullName evidence="1">Uncharacterized protein</fullName>
    </submittedName>
</protein>
<comment type="caution">
    <text evidence="1">The sequence shown here is derived from an EMBL/GenBank/DDBJ whole genome shotgun (WGS) entry which is preliminary data.</text>
</comment>
<name>A0A9P4JIX2_9PLEO</name>
<dbReference type="EMBL" id="ML994030">
    <property type="protein sequence ID" value="KAF2200283.1"/>
    <property type="molecule type" value="Genomic_DNA"/>
</dbReference>
<dbReference type="AlphaFoldDB" id="A0A9P4JIX2"/>
<proteinExistence type="predicted"/>
<reference evidence="1" key="1">
    <citation type="journal article" date="2020" name="Stud. Mycol.">
        <title>101 Dothideomycetes genomes: a test case for predicting lifestyles and emergence of pathogens.</title>
        <authorList>
            <person name="Haridas S."/>
            <person name="Albert R."/>
            <person name="Binder M."/>
            <person name="Bloem J."/>
            <person name="Labutti K."/>
            <person name="Salamov A."/>
            <person name="Andreopoulos B."/>
            <person name="Baker S."/>
            <person name="Barry K."/>
            <person name="Bills G."/>
            <person name="Bluhm B."/>
            <person name="Cannon C."/>
            <person name="Castanera R."/>
            <person name="Culley D."/>
            <person name="Daum C."/>
            <person name="Ezra D."/>
            <person name="Gonzalez J."/>
            <person name="Henrissat B."/>
            <person name="Kuo A."/>
            <person name="Liang C."/>
            <person name="Lipzen A."/>
            <person name="Lutzoni F."/>
            <person name="Magnuson J."/>
            <person name="Mondo S."/>
            <person name="Nolan M."/>
            <person name="Ohm R."/>
            <person name="Pangilinan J."/>
            <person name="Park H.-J."/>
            <person name="Ramirez L."/>
            <person name="Alfaro M."/>
            <person name="Sun H."/>
            <person name="Tritt A."/>
            <person name="Yoshinaga Y."/>
            <person name="Zwiers L.-H."/>
            <person name="Turgeon B."/>
            <person name="Goodwin S."/>
            <person name="Spatafora J."/>
            <person name="Crous P."/>
            <person name="Grigoriev I."/>
        </authorList>
    </citation>
    <scope>NUCLEOTIDE SEQUENCE</scope>
    <source>
        <strain evidence="1">ATCC 74209</strain>
    </source>
</reference>
<evidence type="ECO:0000313" key="2">
    <source>
        <dbReference type="Proteomes" id="UP000799536"/>
    </source>
</evidence>
<sequence length="202" mass="22353">MSFLPTKKSPASIALSLDCLQDPPNPEGPNSYAYFVQMLMVNSKDGLWQMKPSEQPKDQGKATRVSPAGSHRILHAVTYIGIPDKWTAGLAIRLLLSSSGQRQTNCGNPISNRALSFMAKEEESRSMKTLSLYASNAGGDPLDGSVLKVRWRYKWLCIHGLLQGSRALTAATITTPLWFFAKVLDAHPAFPSWLFMDIFPRL</sequence>
<organism evidence="1 2">
    <name type="scientific">Delitschia confertaspora ATCC 74209</name>
    <dbReference type="NCBI Taxonomy" id="1513339"/>
    <lineage>
        <taxon>Eukaryota</taxon>
        <taxon>Fungi</taxon>
        <taxon>Dikarya</taxon>
        <taxon>Ascomycota</taxon>
        <taxon>Pezizomycotina</taxon>
        <taxon>Dothideomycetes</taxon>
        <taxon>Pleosporomycetidae</taxon>
        <taxon>Pleosporales</taxon>
        <taxon>Delitschiaceae</taxon>
        <taxon>Delitschia</taxon>
    </lineage>
</organism>
<keyword evidence="2" id="KW-1185">Reference proteome</keyword>
<gene>
    <name evidence="1" type="ORF">GQ43DRAFT_432664</name>
</gene>